<dbReference type="SUPFAM" id="SSF47364">
    <property type="entry name" value="Domain of the SRP/SRP receptor G-proteins"/>
    <property type="match status" value="1"/>
</dbReference>
<dbReference type="Proteomes" id="UP000295066">
    <property type="component" value="Unassembled WGS sequence"/>
</dbReference>
<proteinExistence type="inferred from homology"/>
<dbReference type="InterPro" id="IPR042101">
    <property type="entry name" value="SRP54_N_sf"/>
</dbReference>
<dbReference type="InterPro" id="IPR003593">
    <property type="entry name" value="AAA+_ATPase"/>
</dbReference>
<dbReference type="AlphaFoldDB" id="A0A4R8M941"/>
<organism evidence="11 12">
    <name type="scientific">Aminivibrio pyruvatiphilus</name>
    <dbReference type="NCBI Taxonomy" id="1005740"/>
    <lineage>
        <taxon>Bacteria</taxon>
        <taxon>Thermotogati</taxon>
        <taxon>Synergistota</taxon>
        <taxon>Synergistia</taxon>
        <taxon>Synergistales</taxon>
        <taxon>Aminobacteriaceae</taxon>
        <taxon>Aminivibrio</taxon>
    </lineage>
</organism>
<keyword evidence="12" id="KW-1185">Reference proteome</keyword>
<comment type="caution">
    <text evidence="11">The sequence shown here is derived from an EMBL/GenBank/DDBJ whole genome shotgun (WGS) entry which is preliminary data.</text>
</comment>
<dbReference type="GO" id="GO:0003924">
    <property type="term" value="F:GTPase activity"/>
    <property type="evidence" value="ECO:0007669"/>
    <property type="project" value="UniProtKB-UniRule"/>
</dbReference>
<feature type="binding site" evidence="9">
    <location>
        <begin position="257"/>
        <end position="260"/>
    </location>
    <ligand>
        <name>GTP</name>
        <dbReference type="ChEBI" id="CHEBI:37565"/>
    </ligand>
</feature>
<dbReference type="InterPro" id="IPR013822">
    <property type="entry name" value="Signal_recog_particl_SRP54_hlx"/>
</dbReference>
<evidence type="ECO:0000313" key="11">
    <source>
        <dbReference type="EMBL" id="TDY61774.1"/>
    </source>
</evidence>
<dbReference type="SMART" id="SM00962">
    <property type="entry name" value="SRP54"/>
    <property type="match status" value="1"/>
</dbReference>
<evidence type="ECO:0000256" key="8">
    <source>
        <dbReference type="ARBA" id="ARBA00048027"/>
    </source>
</evidence>
<comment type="similarity">
    <text evidence="9">Belongs to the GTP-binding SRP family. FtsY subfamily.</text>
</comment>
<dbReference type="InterPro" id="IPR000897">
    <property type="entry name" value="SRP54_GTPase_dom"/>
</dbReference>
<dbReference type="Pfam" id="PF00448">
    <property type="entry name" value="SRP54"/>
    <property type="match status" value="1"/>
</dbReference>
<dbReference type="Gene3D" id="3.40.50.300">
    <property type="entry name" value="P-loop containing nucleotide triphosphate hydrolases"/>
    <property type="match status" value="1"/>
</dbReference>
<keyword evidence="7 9" id="KW-0675">Receptor</keyword>
<sequence length="313" mass="33923">MVFFERLKQGLKGVRERWSGGLSRLFSGSVVDEAFWDNLEEILISGDVGIDLTLRLIDSLKKESAEKRISRPEDLFRLFEDTISSQLLAVPSMGQPLSIAHPRPVIILLVGVNGSGKTTTAGKLASRWTKEGKKVVFAAADTFRAAAIEQLKVWGDRSGVRVIAQQQGSDAAAVAFDAFQAAKASGADVLIVDTAGRLHSKHNLMEELGKIHRILEKEKGDSRMEVLLVLDSVMGQNGLAQAETFNKLLPLSGVVLTKYDNTAKGGILLAIADSLKIPVRYVGLGEGEEDLRAFDIREFVSALLGDDSHGQGN</sequence>
<dbReference type="InterPro" id="IPR027417">
    <property type="entry name" value="P-loop_NTPase"/>
</dbReference>
<dbReference type="PANTHER" id="PTHR43134">
    <property type="entry name" value="SIGNAL RECOGNITION PARTICLE RECEPTOR SUBUNIT ALPHA"/>
    <property type="match status" value="1"/>
</dbReference>
<protein>
    <recommendedName>
        <fullName evidence="9">Signal recognition particle receptor FtsY</fullName>
        <shortName evidence="9">SRP receptor</shortName>
        <ecNumber evidence="9">3.6.5.4</ecNumber>
    </recommendedName>
</protein>
<dbReference type="Gene3D" id="1.20.120.140">
    <property type="entry name" value="Signal recognition particle SRP54, nucleotide-binding domain"/>
    <property type="match status" value="1"/>
</dbReference>
<dbReference type="InterPro" id="IPR004390">
    <property type="entry name" value="SR_rcpt_FtsY"/>
</dbReference>
<comment type="subunit">
    <text evidence="9">Part of the signal recognition particle protein translocation system, which is composed of SRP and FtsY.</text>
</comment>
<dbReference type="PANTHER" id="PTHR43134:SF1">
    <property type="entry name" value="SIGNAL RECOGNITION PARTICLE RECEPTOR SUBUNIT ALPHA"/>
    <property type="match status" value="1"/>
</dbReference>
<keyword evidence="2 9" id="KW-0963">Cytoplasm</keyword>
<feature type="domain" description="SRP54-type proteins GTP-binding" evidence="10">
    <location>
        <begin position="278"/>
        <end position="291"/>
    </location>
</feature>
<evidence type="ECO:0000256" key="9">
    <source>
        <dbReference type="HAMAP-Rule" id="MF_00920"/>
    </source>
</evidence>
<dbReference type="HAMAP" id="MF_00920">
    <property type="entry name" value="FtsY"/>
    <property type="match status" value="1"/>
</dbReference>
<dbReference type="GO" id="GO:0005737">
    <property type="term" value="C:cytoplasm"/>
    <property type="evidence" value="ECO:0007669"/>
    <property type="project" value="UniProtKB-SubCell"/>
</dbReference>
<evidence type="ECO:0000256" key="2">
    <source>
        <dbReference type="ARBA" id="ARBA00022490"/>
    </source>
</evidence>
<dbReference type="EC" id="3.6.5.4" evidence="9"/>
<dbReference type="Pfam" id="PF02881">
    <property type="entry name" value="SRP54_N"/>
    <property type="match status" value="1"/>
</dbReference>
<evidence type="ECO:0000313" key="12">
    <source>
        <dbReference type="Proteomes" id="UP000295066"/>
    </source>
</evidence>
<dbReference type="SMART" id="SM00963">
    <property type="entry name" value="SRP54_N"/>
    <property type="match status" value="1"/>
</dbReference>
<dbReference type="RefSeq" id="WP_133956731.1">
    <property type="nucleotide sequence ID" value="NZ_SORI01000004.1"/>
</dbReference>
<name>A0A4R8M941_9BACT</name>
<comment type="subcellular location">
    <subcellularLocation>
        <location evidence="9">Cell membrane</location>
        <topology evidence="9">Peripheral membrane protein</topology>
        <orientation evidence="9">Cytoplasmic side</orientation>
    </subcellularLocation>
    <subcellularLocation>
        <location evidence="9">Cytoplasm</location>
    </subcellularLocation>
</comment>
<keyword evidence="6 9" id="KW-0472">Membrane</keyword>
<dbReference type="PROSITE" id="PS00300">
    <property type="entry name" value="SRP54"/>
    <property type="match status" value="1"/>
</dbReference>
<evidence type="ECO:0000259" key="10">
    <source>
        <dbReference type="PROSITE" id="PS00300"/>
    </source>
</evidence>
<dbReference type="GO" id="GO:0005525">
    <property type="term" value="F:GTP binding"/>
    <property type="evidence" value="ECO:0007669"/>
    <property type="project" value="UniProtKB-UniRule"/>
</dbReference>
<reference evidence="11 12" key="1">
    <citation type="submission" date="2019-03" db="EMBL/GenBank/DDBJ databases">
        <title>Genomic Encyclopedia of Type Strains, Phase IV (KMG-IV): sequencing the most valuable type-strain genomes for metagenomic binning, comparative biology and taxonomic classification.</title>
        <authorList>
            <person name="Goeker M."/>
        </authorList>
    </citation>
    <scope>NUCLEOTIDE SEQUENCE [LARGE SCALE GENOMIC DNA]</scope>
    <source>
        <strain evidence="11 12">DSM 25964</strain>
    </source>
</reference>
<dbReference type="SUPFAM" id="SSF52540">
    <property type="entry name" value="P-loop containing nucleoside triphosphate hydrolases"/>
    <property type="match status" value="1"/>
</dbReference>
<dbReference type="NCBIfam" id="TIGR00064">
    <property type="entry name" value="ftsY"/>
    <property type="match status" value="1"/>
</dbReference>
<comment type="catalytic activity">
    <reaction evidence="8 9">
        <text>GTP + H2O = GDP + phosphate + H(+)</text>
        <dbReference type="Rhea" id="RHEA:19669"/>
        <dbReference type="ChEBI" id="CHEBI:15377"/>
        <dbReference type="ChEBI" id="CHEBI:15378"/>
        <dbReference type="ChEBI" id="CHEBI:37565"/>
        <dbReference type="ChEBI" id="CHEBI:43474"/>
        <dbReference type="ChEBI" id="CHEBI:58189"/>
        <dbReference type="EC" id="3.6.5.4"/>
    </reaction>
</comment>
<gene>
    <name evidence="9" type="primary">ftsY</name>
    <name evidence="11" type="ORF">C8D99_10412</name>
</gene>
<keyword evidence="5 9" id="KW-0342">GTP-binding</keyword>
<dbReference type="EMBL" id="SORI01000004">
    <property type="protein sequence ID" value="TDY61774.1"/>
    <property type="molecule type" value="Genomic_DNA"/>
</dbReference>
<dbReference type="SMART" id="SM00382">
    <property type="entry name" value="AAA"/>
    <property type="match status" value="1"/>
</dbReference>
<evidence type="ECO:0000256" key="7">
    <source>
        <dbReference type="ARBA" id="ARBA00023170"/>
    </source>
</evidence>
<evidence type="ECO:0000256" key="1">
    <source>
        <dbReference type="ARBA" id="ARBA00022475"/>
    </source>
</evidence>
<dbReference type="FunFam" id="3.40.50.300:FF:000053">
    <property type="entry name" value="Signal recognition particle receptor FtsY"/>
    <property type="match status" value="1"/>
</dbReference>
<keyword evidence="3 9" id="KW-0547">Nucleotide-binding</keyword>
<feature type="binding site" evidence="9">
    <location>
        <begin position="111"/>
        <end position="118"/>
    </location>
    <ligand>
        <name>GTP</name>
        <dbReference type="ChEBI" id="CHEBI:37565"/>
    </ligand>
</feature>
<keyword evidence="4 9" id="KW-0378">Hydrolase</keyword>
<keyword evidence="1 9" id="KW-1003">Cell membrane</keyword>
<comment type="function">
    <text evidence="9">Involved in targeting and insertion of nascent membrane proteins into the cytoplasmic membrane. Acts as a receptor for the complex formed by the signal recognition particle (SRP) and the ribosome-nascent chain (RNC).</text>
</comment>
<evidence type="ECO:0000256" key="5">
    <source>
        <dbReference type="ARBA" id="ARBA00023134"/>
    </source>
</evidence>
<dbReference type="InterPro" id="IPR036225">
    <property type="entry name" value="SRP/SRP_N"/>
</dbReference>
<evidence type="ECO:0000256" key="3">
    <source>
        <dbReference type="ARBA" id="ARBA00022741"/>
    </source>
</evidence>
<dbReference type="GO" id="GO:0005886">
    <property type="term" value="C:plasma membrane"/>
    <property type="evidence" value="ECO:0007669"/>
    <property type="project" value="UniProtKB-SubCell"/>
</dbReference>
<evidence type="ECO:0000256" key="6">
    <source>
        <dbReference type="ARBA" id="ARBA00023136"/>
    </source>
</evidence>
<accession>A0A4R8M941</accession>
<dbReference type="GO" id="GO:0006614">
    <property type="term" value="P:SRP-dependent cotranslational protein targeting to membrane"/>
    <property type="evidence" value="ECO:0007669"/>
    <property type="project" value="InterPro"/>
</dbReference>
<dbReference type="GO" id="GO:0005047">
    <property type="term" value="F:signal recognition particle binding"/>
    <property type="evidence" value="ECO:0007669"/>
    <property type="project" value="TreeGrafter"/>
</dbReference>
<evidence type="ECO:0000256" key="4">
    <source>
        <dbReference type="ARBA" id="ARBA00022801"/>
    </source>
</evidence>
<feature type="binding site" evidence="9">
    <location>
        <begin position="193"/>
        <end position="197"/>
    </location>
    <ligand>
        <name>GTP</name>
        <dbReference type="ChEBI" id="CHEBI:37565"/>
    </ligand>
</feature>
<dbReference type="OrthoDB" id="9804720at2"/>